<dbReference type="Gene3D" id="1.20.120.160">
    <property type="entry name" value="HPT domain"/>
    <property type="match status" value="1"/>
</dbReference>
<dbReference type="InterPro" id="IPR001789">
    <property type="entry name" value="Sig_transdc_resp-reg_receiver"/>
</dbReference>
<evidence type="ECO:0000313" key="5">
    <source>
        <dbReference type="EMBL" id="RDZ27957.1"/>
    </source>
</evidence>
<dbReference type="SMART" id="SM00448">
    <property type="entry name" value="REC"/>
    <property type="match status" value="1"/>
</dbReference>
<evidence type="ECO:0000256" key="3">
    <source>
        <dbReference type="PROSITE-ProRule" id="PRU00169"/>
    </source>
</evidence>
<dbReference type="GO" id="GO:0004672">
    <property type="term" value="F:protein kinase activity"/>
    <property type="evidence" value="ECO:0007669"/>
    <property type="project" value="UniProtKB-ARBA"/>
</dbReference>
<comment type="caution">
    <text evidence="5">The sequence shown here is derived from an EMBL/GenBank/DDBJ whole genome shotgun (WGS) entry which is preliminary data.</text>
</comment>
<evidence type="ECO:0000256" key="1">
    <source>
        <dbReference type="ARBA" id="ARBA00022553"/>
    </source>
</evidence>
<dbReference type="RefSeq" id="WP_115857399.1">
    <property type="nucleotide sequence ID" value="NZ_QTSU01000001.1"/>
</dbReference>
<dbReference type="EMBL" id="QTSU01000001">
    <property type="protein sequence ID" value="RDZ27957.1"/>
    <property type="molecule type" value="Genomic_DNA"/>
</dbReference>
<dbReference type="GO" id="GO:0000160">
    <property type="term" value="P:phosphorelay signal transduction system"/>
    <property type="evidence" value="ECO:0007669"/>
    <property type="project" value="UniProtKB-KW"/>
</dbReference>
<feature type="domain" description="Response regulatory" evidence="4">
    <location>
        <begin position="12"/>
        <end position="126"/>
    </location>
</feature>
<evidence type="ECO:0000259" key="4">
    <source>
        <dbReference type="PROSITE" id="PS50110"/>
    </source>
</evidence>
<organism evidence="5 6">
    <name type="scientific">Lysobacter silvisoli</name>
    <dbReference type="NCBI Taxonomy" id="2293254"/>
    <lineage>
        <taxon>Bacteria</taxon>
        <taxon>Pseudomonadati</taxon>
        <taxon>Pseudomonadota</taxon>
        <taxon>Gammaproteobacteria</taxon>
        <taxon>Lysobacterales</taxon>
        <taxon>Lysobacteraceae</taxon>
        <taxon>Lysobacter</taxon>
    </lineage>
</organism>
<dbReference type="InterPro" id="IPR036641">
    <property type="entry name" value="HPT_dom_sf"/>
</dbReference>
<keyword evidence="1 3" id="KW-0597">Phosphoprotein</keyword>
<dbReference type="Pfam" id="PF00072">
    <property type="entry name" value="Response_reg"/>
    <property type="match status" value="1"/>
</dbReference>
<evidence type="ECO:0000313" key="6">
    <source>
        <dbReference type="Proteomes" id="UP000264492"/>
    </source>
</evidence>
<accession>A0A371K288</accession>
<sequence>MESTMNPARAPRLLLVEDDPTSRTFLTAALQALPAEVDAADSLAAAVTLGNAQDYALWLFDANLPDGSGVELLARLRARHPRTPALAHTAAADADVLDTLIAAGFVEVLVKPLPAAAVRAAVARALGLEPHDQRAIAQTAYGDKRPIWDDQAAASALNGNSAHVDTLRGLFLQELPVTHEAILGAAHRADLTTVRNELHKLRASCGFVGAARLFDAVQGLHGEPQSREHLARFDEAVQDTLAGA</sequence>
<gene>
    <name evidence="5" type="ORF">DX914_02030</name>
</gene>
<proteinExistence type="predicted"/>
<protein>
    <submittedName>
        <fullName evidence="5">Response regulator</fullName>
    </submittedName>
</protein>
<dbReference type="CDD" id="cd00156">
    <property type="entry name" value="REC"/>
    <property type="match status" value="1"/>
</dbReference>
<dbReference type="Proteomes" id="UP000264492">
    <property type="component" value="Unassembled WGS sequence"/>
</dbReference>
<feature type="modified residue" description="4-aspartylphosphate" evidence="3">
    <location>
        <position position="61"/>
    </location>
</feature>
<keyword evidence="2" id="KW-0902">Two-component regulatory system</keyword>
<dbReference type="Pfam" id="PF01627">
    <property type="entry name" value="Hpt"/>
    <property type="match status" value="1"/>
</dbReference>
<reference evidence="5 6" key="1">
    <citation type="submission" date="2018-08" db="EMBL/GenBank/DDBJ databases">
        <title>Lysobacter sp. zong2l5, whole genome shotgun sequence.</title>
        <authorList>
            <person name="Zhang X."/>
            <person name="Feng G."/>
            <person name="Zhu H."/>
        </authorList>
    </citation>
    <scope>NUCLEOTIDE SEQUENCE [LARGE SCALE GENOMIC DNA]</scope>
    <source>
        <strain evidence="6">zong2l5</strain>
    </source>
</reference>
<dbReference type="InterPro" id="IPR008207">
    <property type="entry name" value="Sig_transdc_His_kin_Hpt_dom"/>
</dbReference>
<dbReference type="SUPFAM" id="SSF52172">
    <property type="entry name" value="CheY-like"/>
    <property type="match status" value="1"/>
</dbReference>
<evidence type="ECO:0000256" key="2">
    <source>
        <dbReference type="ARBA" id="ARBA00023012"/>
    </source>
</evidence>
<dbReference type="InterPro" id="IPR050595">
    <property type="entry name" value="Bact_response_regulator"/>
</dbReference>
<dbReference type="AlphaFoldDB" id="A0A371K288"/>
<dbReference type="PROSITE" id="PS50110">
    <property type="entry name" value="RESPONSE_REGULATORY"/>
    <property type="match status" value="1"/>
</dbReference>
<dbReference type="PANTHER" id="PTHR44591:SF21">
    <property type="entry name" value="TWO-COMPONENT RESPONSE REGULATOR"/>
    <property type="match status" value="1"/>
</dbReference>
<dbReference type="SUPFAM" id="SSF47226">
    <property type="entry name" value="Histidine-containing phosphotransfer domain, HPT domain"/>
    <property type="match status" value="1"/>
</dbReference>
<keyword evidence="6" id="KW-1185">Reference proteome</keyword>
<dbReference type="Gene3D" id="3.40.50.2300">
    <property type="match status" value="1"/>
</dbReference>
<name>A0A371K288_9GAMM</name>
<dbReference type="PANTHER" id="PTHR44591">
    <property type="entry name" value="STRESS RESPONSE REGULATOR PROTEIN 1"/>
    <property type="match status" value="1"/>
</dbReference>
<dbReference type="OrthoDB" id="5966285at2"/>
<dbReference type="InterPro" id="IPR011006">
    <property type="entry name" value="CheY-like_superfamily"/>
</dbReference>